<dbReference type="InterPro" id="IPR025554">
    <property type="entry name" value="DUF4140"/>
</dbReference>
<dbReference type="Proteomes" id="UP000076552">
    <property type="component" value="Unassembled WGS sequence"/>
</dbReference>
<feature type="region of interest" description="Disordered" evidence="1">
    <location>
        <begin position="213"/>
        <end position="244"/>
    </location>
</feature>
<feature type="domain" description="DUF4139" evidence="2">
    <location>
        <begin position="303"/>
        <end position="770"/>
    </location>
</feature>
<dbReference type="Pfam" id="PF13600">
    <property type="entry name" value="DUF4140"/>
    <property type="match status" value="1"/>
</dbReference>
<dbReference type="InterPro" id="IPR037291">
    <property type="entry name" value="DUF4139"/>
</dbReference>
<name>A0A166YLF2_9PEZI</name>
<protein>
    <submittedName>
        <fullName evidence="4">Mucoidy inhibitor-like protein</fullName>
    </submittedName>
</protein>
<dbReference type="InterPro" id="IPR011935">
    <property type="entry name" value="CHP02231"/>
</dbReference>
<sequence length="778" mass="87129">MDAAHHKEYHVRDLSTKSVILFPSRAQIVRELKNIALNPGTNEVTIIGLTPTVDESTIKVDGTGSAVITDIAVELLPNRDIFEDIYPDSDDDIPDAESELEENADDPQESCELREIRSRLRELRDEERCAMEIVESAASRLKILDTYGKSLDRKKSINIAESIETYRAEREKIFHGHAAGLARTQESKKLLSASLKEENCLVKQQKKEAAEAAREREKVRKEKAKEKQRDAKRREERERERQRIRKERESFWPKLCYSVRITLEGAALTPMSSRRTSVSSDTAQAFTSTPDKTIEGLGFMCDLSLSYVTSSASWAPSYDLQLFTTNNTGMLCYDARITNETSETWSNCKVILSTSQAMFSGLENSIPTLKPWNIKLAPKNASARGNDILDSVEERQQRKDWWEIQKRMAHISKPRSHLFGVESSGLPNSSEALRSYQEGLMVLEQQNKGRLLLQRDPQQLMQSQMQQQQQQQASMQMRQSVPGFASMGEPAAQIMPRISRKRSVMMARQACGKESEEQEDHHMAWSATTNQDESVDFQDSTVEETGLTTTYDLPGIKSLPPRPTPSKQRVARVNFSNILFSHTIIAKYKPVAYLKAKIRNTSRLTLLKGETGLTLDGTFLGRARLPRCSDGDIFSFSLGIDPAIKFNYPKVDVRRTTTGLFSKENSSVYTRSVTVSNTRAAAGKPVSLLVLDQIPVSEDERLKVDLLVPKGLVVNGSEVLTGRPAREGKDDVNWGKATASLKRGGQIDWQVTLNAGMAVKLGLEYVVALPSGDSAVEC</sequence>
<dbReference type="NCBIfam" id="TIGR02231">
    <property type="entry name" value="mucoidy inhibitor MuiA family protein"/>
    <property type="match status" value="1"/>
</dbReference>
<comment type="caution">
    <text evidence="4">The sequence shown here is derived from an EMBL/GenBank/DDBJ whole genome shotgun (WGS) entry which is preliminary data.</text>
</comment>
<feature type="region of interest" description="Disordered" evidence="1">
    <location>
        <begin position="86"/>
        <end position="110"/>
    </location>
</feature>
<dbReference type="STRING" id="708197.A0A166YLF2"/>
<accession>A0A166YLF2</accession>
<organism evidence="4 5">
    <name type="scientific">Colletotrichum tofieldiae</name>
    <dbReference type="NCBI Taxonomy" id="708197"/>
    <lineage>
        <taxon>Eukaryota</taxon>
        <taxon>Fungi</taxon>
        <taxon>Dikarya</taxon>
        <taxon>Ascomycota</taxon>
        <taxon>Pezizomycotina</taxon>
        <taxon>Sordariomycetes</taxon>
        <taxon>Hypocreomycetidae</taxon>
        <taxon>Glomerellales</taxon>
        <taxon>Glomerellaceae</taxon>
        <taxon>Colletotrichum</taxon>
        <taxon>Colletotrichum spaethianum species complex</taxon>
    </lineage>
</organism>
<evidence type="ECO:0000256" key="1">
    <source>
        <dbReference type="SAM" id="MobiDB-lite"/>
    </source>
</evidence>
<feature type="compositionally biased region" description="Acidic residues" evidence="1">
    <location>
        <begin position="86"/>
        <end position="109"/>
    </location>
</feature>
<evidence type="ECO:0000259" key="3">
    <source>
        <dbReference type="Pfam" id="PF13600"/>
    </source>
</evidence>
<evidence type="ECO:0000313" key="5">
    <source>
        <dbReference type="Proteomes" id="UP000076552"/>
    </source>
</evidence>
<feature type="domain" description="DUF4140" evidence="3">
    <location>
        <begin position="19"/>
        <end position="144"/>
    </location>
</feature>
<dbReference type="AlphaFoldDB" id="A0A166YLF2"/>
<dbReference type="PANTHER" id="PTHR31005:SF8">
    <property type="entry name" value="DUF4139 DOMAIN-CONTAINING PROTEIN"/>
    <property type="match status" value="1"/>
</dbReference>
<gene>
    <name evidence="4" type="ORF">CT0861_02746</name>
</gene>
<reference evidence="4 5" key="1">
    <citation type="submission" date="2015-06" db="EMBL/GenBank/DDBJ databases">
        <title>Survival trade-offs in plant roots during colonization by closely related pathogenic and mutualistic fungi.</title>
        <authorList>
            <person name="Hacquard S."/>
            <person name="Kracher B."/>
            <person name="Hiruma K."/>
            <person name="Weinman A."/>
            <person name="Muench P."/>
            <person name="Garrido Oter R."/>
            <person name="Ver Loren van Themaat E."/>
            <person name="Dallerey J.-F."/>
            <person name="Damm U."/>
            <person name="Henrissat B."/>
            <person name="Lespinet O."/>
            <person name="Thon M."/>
            <person name="Kemen E."/>
            <person name="McHardy A.C."/>
            <person name="Schulze-Lefert P."/>
            <person name="O'Connell R.J."/>
        </authorList>
    </citation>
    <scope>NUCLEOTIDE SEQUENCE [LARGE SCALE GENOMIC DNA]</scope>
    <source>
        <strain evidence="4 5">0861</strain>
    </source>
</reference>
<evidence type="ECO:0000313" key="4">
    <source>
        <dbReference type="EMBL" id="KZL77800.1"/>
    </source>
</evidence>
<proteinExistence type="predicted"/>
<evidence type="ECO:0000259" key="2">
    <source>
        <dbReference type="Pfam" id="PF13598"/>
    </source>
</evidence>
<dbReference type="EMBL" id="LFIV01000005">
    <property type="protein sequence ID" value="KZL77800.1"/>
    <property type="molecule type" value="Genomic_DNA"/>
</dbReference>
<feature type="region of interest" description="Disordered" evidence="1">
    <location>
        <begin position="549"/>
        <end position="568"/>
    </location>
</feature>
<keyword evidence="5" id="KW-1185">Reference proteome</keyword>
<dbReference type="Pfam" id="PF13598">
    <property type="entry name" value="DUF4139"/>
    <property type="match status" value="1"/>
</dbReference>
<dbReference type="PANTHER" id="PTHR31005">
    <property type="entry name" value="DUF4139 DOMAIN-CONTAINING PROTEIN"/>
    <property type="match status" value="1"/>
</dbReference>